<reference evidence="6" key="1">
    <citation type="submission" date="2016-07" db="EMBL/GenBank/DDBJ databases">
        <title>Frankia sp. NRRL B-16219 Genome sequencing.</title>
        <authorList>
            <person name="Ghodhbane-Gtari F."/>
            <person name="Swanson E."/>
            <person name="Gueddou A."/>
            <person name="Louati M."/>
            <person name="Nouioui I."/>
            <person name="Hezbri K."/>
            <person name="Abebe-Akele F."/>
            <person name="Simpson S."/>
            <person name="Morris K."/>
            <person name="Thomas K."/>
            <person name="Gtari M."/>
            <person name="Tisa L.S."/>
        </authorList>
    </citation>
    <scope>NUCLEOTIDE SEQUENCE [LARGE SCALE GENOMIC DNA]</scope>
    <source>
        <strain evidence="6">NRRL B-16219</strain>
    </source>
</reference>
<comment type="caution">
    <text evidence="5">The sequence shown here is derived from an EMBL/GenBank/DDBJ whole genome shotgun (WGS) entry which is preliminary data.</text>
</comment>
<keyword evidence="2" id="KW-0238">DNA-binding</keyword>
<dbReference type="GO" id="GO:0006355">
    <property type="term" value="P:regulation of DNA-templated transcription"/>
    <property type="evidence" value="ECO:0007669"/>
    <property type="project" value="InterPro"/>
</dbReference>
<dbReference type="SMART" id="SM00065">
    <property type="entry name" value="GAF"/>
    <property type="match status" value="1"/>
</dbReference>
<dbReference type="Proteomes" id="UP000179769">
    <property type="component" value="Unassembled WGS sequence"/>
</dbReference>
<dbReference type="EMBL" id="MAXA01000217">
    <property type="protein sequence ID" value="OHV27787.1"/>
    <property type="molecule type" value="Genomic_DNA"/>
</dbReference>
<dbReference type="GO" id="GO:0003677">
    <property type="term" value="F:DNA binding"/>
    <property type="evidence" value="ECO:0007669"/>
    <property type="project" value="UniProtKB-KW"/>
</dbReference>
<organism evidence="5 6">
    <name type="scientific">Parafrankia soli</name>
    <dbReference type="NCBI Taxonomy" id="2599596"/>
    <lineage>
        <taxon>Bacteria</taxon>
        <taxon>Bacillati</taxon>
        <taxon>Actinomycetota</taxon>
        <taxon>Actinomycetes</taxon>
        <taxon>Frankiales</taxon>
        <taxon>Frankiaceae</taxon>
        <taxon>Parafrankia</taxon>
    </lineage>
</organism>
<dbReference type="InterPro" id="IPR003018">
    <property type="entry name" value="GAF"/>
</dbReference>
<feature type="domain" description="HTH luxR-type" evidence="4">
    <location>
        <begin position="217"/>
        <end position="282"/>
    </location>
</feature>
<dbReference type="Gene3D" id="3.30.450.40">
    <property type="match status" value="1"/>
</dbReference>
<dbReference type="SUPFAM" id="SSF55781">
    <property type="entry name" value="GAF domain-like"/>
    <property type="match status" value="1"/>
</dbReference>
<keyword evidence="3" id="KW-0804">Transcription</keyword>
<evidence type="ECO:0000313" key="6">
    <source>
        <dbReference type="Proteomes" id="UP000179769"/>
    </source>
</evidence>
<dbReference type="InterPro" id="IPR000792">
    <property type="entry name" value="Tscrpt_reg_LuxR_C"/>
</dbReference>
<evidence type="ECO:0000256" key="2">
    <source>
        <dbReference type="ARBA" id="ARBA00023125"/>
    </source>
</evidence>
<dbReference type="InterPro" id="IPR016032">
    <property type="entry name" value="Sig_transdc_resp-reg_C-effctor"/>
</dbReference>
<dbReference type="PRINTS" id="PR00038">
    <property type="entry name" value="HTHLUXR"/>
</dbReference>
<dbReference type="SUPFAM" id="SSF46894">
    <property type="entry name" value="C-terminal effector domain of the bipartite response regulators"/>
    <property type="match status" value="1"/>
</dbReference>
<dbReference type="SMART" id="SM00421">
    <property type="entry name" value="HTH_LUXR"/>
    <property type="match status" value="1"/>
</dbReference>
<evidence type="ECO:0000256" key="3">
    <source>
        <dbReference type="ARBA" id="ARBA00023163"/>
    </source>
</evidence>
<keyword evidence="1" id="KW-0805">Transcription regulation</keyword>
<dbReference type="PANTHER" id="PTHR44688:SF16">
    <property type="entry name" value="DNA-BINDING TRANSCRIPTIONAL ACTIVATOR DEVR_DOSR"/>
    <property type="match status" value="1"/>
</dbReference>
<dbReference type="InterPro" id="IPR036388">
    <property type="entry name" value="WH-like_DNA-bd_sf"/>
</dbReference>
<dbReference type="PROSITE" id="PS50043">
    <property type="entry name" value="HTH_LUXR_2"/>
    <property type="match status" value="1"/>
</dbReference>
<dbReference type="AlphaFoldDB" id="A0A1S1Q2I5"/>
<dbReference type="Pfam" id="PF00196">
    <property type="entry name" value="GerE"/>
    <property type="match status" value="1"/>
</dbReference>
<evidence type="ECO:0000313" key="5">
    <source>
        <dbReference type="EMBL" id="OHV27787.1"/>
    </source>
</evidence>
<dbReference type="Pfam" id="PF13185">
    <property type="entry name" value="GAF_2"/>
    <property type="match status" value="1"/>
</dbReference>
<protein>
    <submittedName>
        <fullName evidence="5">LuxR family transcriptional regulator</fullName>
    </submittedName>
</protein>
<sequence>MTSGTSDDCSVEALLPRAVTRLRARTGADLAYGGSVDPRSRYLTISALDGNRTNALRGMSLPPGHGVGGRVVALGRPVVIDAGTRPRYTEDQRDWAVLGEDISSVVAVPVRTGGTVHAVLYCGVRADNPVPPAAVETALSVARRFEAFLAERTMTARADAGPTPGGPAGASRLRVLCRVDAELEELSYQAGDPALRERIVAVRDLLEDLFPDTAPPTRAQPFGLSPRELDVLRLVAEGMSNAETARRLAVSPETVKAYLRSIMNKLGVHNRTAAVNVARRSSLLP</sequence>
<name>A0A1S1Q2I5_9ACTN</name>
<dbReference type="CDD" id="cd06170">
    <property type="entry name" value="LuxR_C_like"/>
    <property type="match status" value="1"/>
</dbReference>
<dbReference type="InterPro" id="IPR029016">
    <property type="entry name" value="GAF-like_dom_sf"/>
</dbReference>
<evidence type="ECO:0000256" key="1">
    <source>
        <dbReference type="ARBA" id="ARBA00023015"/>
    </source>
</evidence>
<dbReference type="Gene3D" id="1.10.10.10">
    <property type="entry name" value="Winged helix-like DNA-binding domain superfamily/Winged helix DNA-binding domain"/>
    <property type="match status" value="1"/>
</dbReference>
<evidence type="ECO:0000259" key="4">
    <source>
        <dbReference type="PROSITE" id="PS50043"/>
    </source>
</evidence>
<accession>A0A1S1Q2I5</accession>
<proteinExistence type="predicted"/>
<dbReference type="PANTHER" id="PTHR44688">
    <property type="entry name" value="DNA-BINDING TRANSCRIPTIONAL ACTIVATOR DEVR_DOSR"/>
    <property type="match status" value="1"/>
</dbReference>
<dbReference type="OrthoDB" id="4069167at2"/>
<keyword evidence="6" id="KW-1185">Reference proteome</keyword>
<gene>
    <name evidence="5" type="ORF">BBK14_19395</name>
</gene>
<dbReference type="RefSeq" id="WP_020461711.1">
    <property type="nucleotide sequence ID" value="NZ_JBFLUH010000272.1"/>
</dbReference>